<feature type="transmembrane region" description="Helical" evidence="11">
    <location>
        <begin position="383"/>
        <end position="405"/>
    </location>
</feature>
<reference evidence="13" key="2">
    <citation type="submission" date="2017-10" db="EMBL/GenBank/DDBJ databases">
        <title>Ladona fulva Genome sequencing and assembly.</title>
        <authorList>
            <person name="Murali S."/>
            <person name="Richards S."/>
            <person name="Bandaranaike D."/>
            <person name="Bellair M."/>
            <person name="Blankenburg K."/>
            <person name="Chao H."/>
            <person name="Dinh H."/>
            <person name="Doddapaneni H."/>
            <person name="Dugan-Rocha S."/>
            <person name="Elkadiri S."/>
            <person name="Gnanaolivu R."/>
            <person name="Hernandez B."/>
            <person name="Skinner E."/>
            <person name="Javaid M."/>
            <person name="Lee S."/>
            <person name="Li M."/>
            <person name="Ming W."/>
            <person name="Munidasa M."/>
            <person name="Muniz J."/>
            <person name="Nguyen L."/>
            <person name="Hughes D."/>
            <person name="Osuji N."/>
            <person name="Pu L.-L."/>
            <person name="Puazo M."/>
            <person name="Qu C."/>
            <person name="Quiroz J."/>
            <person name="Raj R."/>
            <person name="Weissenberger G."/>
            <person name="Xin Y."/>
            <person name="Zou X."/>
            <person name="Han Y."/>
            <person name="Worley K."/>
            <person name="Muzny D."/>
            <person name="Gibbs R."/>
        </authorList>
    </citation>
    <scope>NUCLEOTIDE SEQUENCE</scope>
    <source>
        <strain evidence="13">Sampled in the wild</strain>
    </source>
</reference>
<dbReference type="InterPro" id="IPR017452">
    <property type="entry name" value="GPCR_Rhodpsn_7TM"/>
</dbReference>
<dbReference type="PANTHER" id="PTHR24230:SF75">
    <property type="entry name" value="RELAXIN FAMILY PEPTIDE RECEPTOR 3"/>
    <property type="match status" value="1"/>
</dbReference>
<proteinExistence type="inferred from homology"/>
<feature type="compositionally biased region" description="Low complexity" evidence="10">
    <location>
        <begin position="537"/>
        <end position="554"/>
    </location>
</feature>
<evidence type="ECO:0000259" key="12">
    <source>
        <dbReference type="PROSITE" id="PS50262"/>
    </source>
</evidence>
<keyword evidence="6" id="KW-0297">G-protein coupled receptor</keyword>
<evidence type="ECO:0000256" key="10">
    <source>
        <dbReference type="SAM" id="MobiDB-lite"/>
    </source>
</evidence>
<evidence type="ECO:0000256" key="1">
    <source>
        <dbReference type="ARBA" id="ARBA00004651"/>
    </source>
</evidence>
<accession>A0A8K0JUS2</accession>
<dbReference type="Proteomes" id="UP000792457">
    <property type="component" value="Unassembled WGS sequence"/>
</dbReference>
<feature type="transmembrane region" description="Helical" evidence="11">
    <location>
        <begin position="119"/>
        <end position="138"/>
    </location>
</feature>
<dbReference type="GO" id="GO:0008528">
    <property type="term" value="F:G protein-coupled peptide receptor activity"/>
    <property type="evidence" value="ECO:0007669"/>
    <property type="project" value="TreeGrafter"/>
</dbReference>
<dbReference type="EMBL" id="KZ308150">
    <property type="protein sequence ID" value="KAG8223036.1"/>
    <property type="molecule type" value="Genomic_DNA"/>
</dbReference>
<comment type="similarity">
    <text evidence="2">Belongs to the G-protein coupled receptor 1 family.</text>
</comment>
<keyword evidence="7 11" id="KW-0472">Membrane</keyword>
<dbReference type="CDD" id="cd00637">
    <property type="entry name" value="7tm_classA_rhodopsin-like"/>
    <property type="match status" value="1"/>
</dbReference>
<feature type="region of interest" description="Disordered" evidence="10">
    <location>
        <begin position="536"/>
        <end position="561"/>
    </location>
</feature>
<protein>
    <recommendedName>
        <fullName evidence="12">G-protein coupled receptors family 1 profile domain-containing protein</fullName>
    </recommendedName>
</protein>
<dbReference type="AlphaFoldDB" id="A0A8K0JUS2"/>
<evidence type="ECO:0000256" key="7">
    <source>
        <dbReference type="ARBA" id="ARBA00023136"/>
    </source>
</evidence>
<gene>
    <name evidence="13" type="ORF">J437_LFUL001358</name>
</gene>
<feature type="transmembrane region" description="Helical" evidence="11">
    <location>
        <begin position="197"/>
        <end position="218"/>
    </location>
</feature>
<feature type="transmembrane region" description="Helical" evidence="11">
    <location>
        <begin position="425"/>
        <end position="446"/>
    </location>
</feature>
<evidence type="ECO:0000256" key="5">
    <source>
        <dbReference type="ARBA" id="ARBA00022989"/>
    </source>
</evidence>
<dbReference type="PANTHER" id="PTHR24230">
    <property type="entry name" value="G-PROTEIN COUPLED RECEPTOR"/>
    <property type="match status" value="1"/>
</dbReference>
<name>A0A8K0JUS2_LADFU</name>
<keyword evidence="14" id="KW-1185">Reference proteome</keyword>
<dbReference type="Pfam" id="PF00001">
    <property type="entry name" value="7tm_1"/>
    <property type="match status" value="1"/>
</dbReference>
<evidence type="ECO:0000256" key="8">
    <source>
        <dbReference type="ARBA" id="ARBA00023170"/>
    </source>
</evidence>
<evidence type="ECO:0000256" key="11">
    <source>
        <dbReference type="SAM" id="Phobius"/>
    </source>
</evidence>
<reference evidence="13" key="1">
    <citation type="submission" date="2013-04" db="EMBL/GenBank/DDBJ databases">
        <authorList>
            <person name="Qu J."/>
            <person name="Murali S.C."/>
            <person name="Bandaranaike D."/>
            <person name="Bellair M."/>
            <person name="Blankenburg K."/>
            <person name="Chao H."/>
            <person name="Dinh H."/>
            <person name="Doddapaneni H."/>
            <person name="Downs B."/>
            <person name="Dugan-Rocha S."/>
            <person name="Elkadiri S."/>
            <person name="Gnanaolivu R.D."/>
            <person name="Hernandez B."/>
            <person name="Javaid M."/>
            <person name="Jayaseelan J.C."/>
            <person name="Lee S."/>
            <person name="Li M."/>
            <person name="Ming W."/>
            <person name="Munidasa M."/>
            <person name="Muniz J."/>
            <person name="Nguyen L."/>
            <person name="Ongeri F."/>
            <person name="Osuji N."/>
            <person name="Pu L.-L."/>
            <person name="Puazo M."/>
            <person name="Qu C."/>
            <person name="Quiroz J."/>
            <person name="Raj R."/>
            <person name="Weissenberger G."/>
            <person name="Xin Y."/>
            <person name="Zou X."/>
            <person name="Han Y."/>
            <person name="Richards S."/>
            <person name="Worley K."/>
            <person name="Muzny D."/>
            <person name="Gibbs R."/>
        </authorList>
    </citation>
    <scope>NUCLEOTIDE SEQUENCE</scope>
    <source>
        <strain evidence="13">Sampled in the wild</strain>
    </source>
</reference>
<comment type="caution">
    <text evidence="13">The sequence shown here is derived from an EMBL/GenBank/DDBJ whole genome shotgun (WGS) entry which is preliminary data.</text>
</comment>
<dbReference type="InterPro" id="IPR000276">
    <property type="entry name" value="GPCR_Rhodpsn"/>
</dbReference>
<keyword evidence="5 11" id="KW-1133">Transmembrane helix</keyword>
<dbReference type="GO" id="GO:0007218">
    <property type="term" value="P:neuropeptide signaling pathway"/>
    <property type="evidence" value="ECO:0007669"/>
    <property type="project" value="TreeGrafter"/>
</dbReference>
<feature type="transmembrane region" description="Helical" evidence="11">
    <location>
        <begin position="256"/>
        <end position="280"/>
    </location>
</feature>
<dbReference type="GO" id="GO:0005886">
    <property type="term" value="C:plasma membrane"/>
    <property type="evidence" value="ECO:0007669"/>
    <property type="project" value="UniProtKB-SubCell"/>
</dbReference>
<evidence type="ECO:0000256" key="9">
    <source>
        <dbReference type="ARBA" id="ARBA00023224"/>
    </source>
</evidence>
<organism evidence="13 14">
    <name type="scientific">Ladona fulva</name>
    <name type="common">Scarce chaser dragonfly</name>
    <name type="synonym">Libellula fulva</name>
    <dbReference type="NCBI Taxonomy" id="123851"/>
    <lineage>
        <taxon>Eukaryota</taxon>
        <taxon>Metazoa</taxon>
        <taxon>Ecdysozoa</taxon>
        <taxon>Arthropoda</taxon>
        <taxon>Hexapoda</taxon>
        <taxon>Insecta</taxon>
        <taxon>Pterygota</taxon>
        <taxon>Palaeoptera</taxon>
        <taxon>Odonata</taxon>
        <taxon>Epiprocta</taxon>
        <taxon>Anisoptera</taxon>
        <taxon>Libelluloidea</taxon>
        <taxon>Libellulidae</taxon>
        <taxon>Ladona</taxon>
    </lineage>
</organism>
<dbReference type="Gene3D" id="1.20.1070.10">
    <property type="entry name" value="Rhodopsin 7-helix transmembrane proteins"/>
    <property type="match status" value="1"/>
</dbReference>
<evidence type="ECO:0000256" key="4">
    <source>
        <dbReference type="ARBA" id="ARBA00022692"/>
    </source>
</evidence>
<comment type="subcellular location">
    <subcellularLocation>
        <location evidence="1">Cell membrane</location>
        <topology evidence="1">Multi-pass membrane protein</topology>
    </subcellularLocation>
</comment>
<feature type="transmembrane region" description="Helical" evidence="11">
    <location>
        <begin position="62"/>
        <end position="84"/>
    </location>
</feature>
<keyword evidence="8" id="KW-0675">Receptor</keyword>
<evidence type="ECO:0000313" key="14">
    <source>
        <dbReference type="Proteomes" id="UP000792457"/>
    </source>
</evidence>
<dbReference type="OrthoDB" id="9880339at2759"/>
<evidence type="ECO:0000313" key="13">
    <source>
        <dbReference type="EMBL" id="KAG8223036.1"/>
    </source>
</evidence>
<evidence type="ECO:0000256" key="2">
    <source>
        <dbReference type="ARBA" id="ARBA00010663"/>
    </source>
</evidence>
<evidence type="ECO:0000256" key="3">
    <source>
        <dbReference type="ARBA" id="ARBA00022475"/>
    </source>
</evidence>
<keyword evidence="9" id="KW-0807">Transducer</keyword>
<evidence type="ECO:0000256" key="6">
    <source>
        <dbReference type="ARBA" id="ARBA00023040"/>
    </source>
</evidence>
<feature type="domain" description="G-protein coupled receptors family 1 profile" evidence="12">
    <location>
        <begin position="75"/>
        <end position="443"/>
    </location>
</feature>
<feature type="transmembrane region" description="Helical" evidence="11">
    <location>
        <begin position="158"/>
        <end position="176"/>
    </location>
</feature>
<dbReference type="PRINTS" id="PR00237">
    <property type="entry name" value="GPCRRHODOPSN"/>
</dbReference>
<keyword evidence="3" id="KW-1003">Cell membrane</keyword>
<keyword evidence="4 11" id="KW-0812">Transmembrane</keyword>
<dbReference type="SUPFAM" id="SSF81321">
    <property type="entry name" value="Family A G protein-coupled receptor-like"/>
    <property type="match status" value="1"/>
</dbReference>
<dbReference type="PROSITE" id="PS50262">
    <property type="entry name" value="G_PROTEIN_RECEP_F1_2"/>
    <property type="match status" value="1"/>
</dbReference>
<sequence>MEGDVTTESGFPEDSYVIGDAGSSYLFGNDTGGWGPRFFFTFYSEFPSGGVDSLGAATALELSALLATLAASLASNGAVVWAVLWRRRRRRRNGGSVMGSSGGGAPSPRGLRPSVTDAFLLNLAAADLLFAMGIPLVAITRVTRAWKLGDIACKLLPYSQFVCGFVLLWTLALISMDRHRCIAVPPYRSRLTPRTALALSASAWVLALIIFIPVPFWFRQQGAILPPSYQTDDPDGLTTTICTVVFPRDVSDRLPIPLSLCFTLPVLLLAVFIPMGLLVYHYHRIFREVAATRSRWRRRLPSAALACPPIPSDESSQRRDSDMSFVGIWAAGLPWRKNSTTVAQQGPRGSVISQAAASAAAASQAAQQREEARLRRHLRVVRLLLLNVGVVVAMWLPIAVVALLIYADGRRSNDDTKFFLRAHHFLWALAAALLNTVVNPLLYGLLSHPFRRACRTGVWKAALCCGGKRRGHGCFSADTAGVVGAGACLGAGDLKGRKSIGGDGVDFPVCGNGGSGLGSRTPTGSALLIGFTPHTPGGSSSRGCGRSSGSVASGPEGSTGD</sequence>